<evidence type="ECO:0000256" key="5">
    <source>
        <dbReference type="ARBA" id="ARBA00023242"/>
    </source>
</evidence>
<keyword evidence="5 6" id="KW-0539">Nucleus</keyword>
<dbReference type="SUPFAM" id="SSF50978">
    <property type="entry name" value="WD40 repeat-like"/>
    <property type="match status" value="1"/>
</dbReference>
<dbReference type="InterPro" id="IPR012953">
    <property type="entry name" value="BOP1_N_dom"/>
</dbReference>
<dbReference type="PANTHER" id="PTHR17605">
    <property type="entry name" value="RIBOSOME BIOGENESIS PROTEIN BOP1 BLOCK OF PROLIFERATION 1 PROTEIN"/>
    <property type="match status" value="1"/>
</dbReference>
<name>A0A7J6YBM8_TRYCR</name>
<keyword evidence="3 7" id="KW-0853">WD repeat</keyword>
<dbReference type="PROSITE" id="PS50294">
    <property type="entry name" value="WD_REPEATS_REGION"/>
    <property type="match status" value="2"/>
</dbReference>
<proteinExistence type="inferred from homology"/>
<keyword evidence="2 6" id="KW-0698">rRNA processing</keyword>
<feature type="repeat" description="WD" evidence="7">
    <location>
        <begin position="848"/>
        <end position="881"/>
    </location>
</feature>
<dbReference type="GO" id="GO:0005654">
    <property type="term" value="C:nucleoplasm"/>
    <property type="evidence" value="ECO:0007669"/>
    <property type="project" value="UniProtKB-SubCell"/>
</dbReference>
<feature type="compositionally biased region" description="Pro residues" evidence="8">
    <location>
        <begin position="395"/>
        <end position="412"/>
    </location>
</feature>
<dbReference type="Pfam" id="PF00400">
    <property type="entry name" value="WD40"/>
    <property type="match status" value="3"/>
</dbReference>
<accession>A0A7J6YBM8</accession>
<evidence type="ECO:0000259" key="10">
    <source>
        <dbReference type="SMART" id="SM01035"/>
    </source>
</evidence>
<dbReference type="Gene3D" id="2.130.10.10">
    <property type="entry name" value="YVTN repeat-like/Quinoprotein amine dehydrogenase"/>
    <property type="match status" value="1"/>
</dbReference>
<dbReference type="PANTHER" id="PTHR17605:SF0">
    <property type="entry name" value="RIBOSOME BIOGENESIS PROTEIN BOP1"/>
    <property type="match status" value="1"/>
</dbReference>
<evidence type="ECO:0000256" key="4">
    <source>
        <dbReference type="ARBA" id="ARBA00022737"/>
    </source>
</evidence>
<keyword evidence="4" id="KW-0677">Repeat</keyword>
<keyword evidence="9" id="KW-0812">Transmembrane</keyword>
<comment type="caution">
    <text evidence="11">The sequence shown here is derived from an EMBL/GenBank/DDBJ whole genome shotgun (WGS) entry which is preliminary data.</text>
</comment>
<dbReference type="InterPro" id="IPR036322">
    <property type="entry name" value="WD40_repeat_dom_sf"/>
</dbReference>
<protein>
    <recommendedName>
        <fullName evidence="6">Ribosome biogenesis protein BOP1 homolog</fullName>
    </recommendedName>
</protein>
<evidence type="ECO:0000256" key="1">
    <source>
        <dbReference type="ARBA" id="ARBA00022517"/>
    </source>
</evidence>
<evidence type="ECO:0000313" key="11">
    <source>
        <dbReference type="EMBL" id="KAF5223995.1"/>
    </source>
</evidence>
<dbReference type="VEuPathDB" id="TriTrypDB:ECC02_002890"/>
<sequence length="881" mass="100789">MEDPRVGVIYCIYIFFIFYLFSFVAGVERNQHDEDTERSWFRQRNHGVAGHELQLSSSRYVIFIFFSLFYHAIHSIRYQGMPPKRGSAARGVRRVETPRMAREKPSTRAEKGVAPSVAAETPLEAAAEVPPEDLVLTPPPQQPADKEEATNEALPSATVLSLRDEVIWSDDENEDDDDGVFLFPDAEGLFEVKESNPDVIRVGTTQKLDESDSSEDEATLNRVGDIPLEWYKDETHYGYDVEGRKLMKSERSALERLLDATDDPNAMRTIYDALHDEKKTLSNADLQMIFNLQRNRTPNAKYNMYADVLTDSVEFDFLNHPLARGGGPSKKKFVPAPSDMKIIEKMVRRLRKAEENKTDEKEKTPLDEPLVIWDDGKVEMDPHTKFKYQHRVPKPRVPPPGTYESYRPPPEYLPSEKARQRFARLRPIDRKEHFLPQSFDALRHVPFYHHTIQDRYQRCLDLAFFPRAQRTRLVVSPSELLPELPDPKDLRPYPERLSFQYKGHTATVRSVSVSPNGQFLATGCDDHLVRVYEVMTGRLMKRYDVGAPVQQVEFCPVKTLNILAVAVEYSLVFIVPKFAAHQLVNEHTIRHLRAPGSAANEPMENHITGGEMSLGGAGITQMTLDKDESAHLLVNDLHDTEEREKRAEFVDASVQERSAGIVVKIALHGKVKRFTFHARGDYLCALCPKDHVKYRQTVMLQLSKRKVFCPFRKFSEIVTDCKFHPREPLFFLATTNSVRVYNLMAHRLQRRYKAPGGITTCLSVHTEGDNFLVGDTTSHTQWYDCDFSDKPYKRMRSHKGVVNAVAFHNNTNAYPLFASGASDGQVHVFHGMVYDDYNKNPLLVPVKILKHRRAVYSIAWHPTLPWVFTSTEDGIVSAWTE</sequence>
<feature type="domain" description="BOP1 N-terminal" evidence="10">
    <location>
        <begin position="231"/>
        <end position="494"/>
    </location>
</feature>
<dbReference type="HAMAP" id="MF_03027">
    <property type="entry name" value="BOP1"/>
    <property type="match status" value="1"/>
</dbReference>
<reference evidence="11 12" key="1">
    <citation type="journal article" date="2019" name="Genome Biol. Evol.">
        <title>Nanopore Sequencing Significantly Improves Genome Assembly of the Protozoan Parasite Trypanosoma cruzi.</title>
        <authorList>
            <person name="Diaz-Viraque F."/>
            <person name="Pita S."/>
            <person name="Greif G."/>
            <person name="de Souza R.C.M."/>
            <person name="Iraola G."/>
            <person name="Robello C."/>
        </authorList>
    </citation>
    <scope>NUCLEOTIDE SEQUENCE [LARGE SCALE GENOMIC DNA]</scope>
    <source>
        <strain evidence="11 12">Berenice</strain>
    </source>
</reference>
<dbReference type="GO" id="GO:0000466">
    <property type="term" value="P:maturation of 5.8S rRNA from tricistronic rRNA transcript (SSU-rRNA, 5.8S rRNA, LSU-rRNA)"/>
    <property type="evidence" value="ECO:0007669"/>
    <property type="project" value="UniProtKB-UniRule"/>
</dbReference>
<dbReference type="GO" id="GO:0070545">
    <property type="term" value="C:PeBoW complex"/>
    <property type="evidence" value="ECO:0007669"/>
    <property type="project" value="TreeGrafter"/>
</dbReference>
<gene>
    <name evidence="11" type="ORF">ECC02_002890</name>
</gene>
<evidence type="ECO:0000256" key="3">
    <source>
        <dbReference type="ARBA" id="ARBA00022574"/>
    </source>
</evidence>
<comment type="function">
    <text evidence="6">Required for maturation of ribosomal RNAs and formation of the large ribosomal subunit.</text>
</comment>
<keyword evidence="1 6" id="KW-0690">Ribosome biogenesis</keyword>
<dbReference type="SMART" id="SM01035">
    <property type="entry name" value="BOP1NT"/>
    <property type="match status" value="1"/>
</dbReference>
<dbReference type="InterPro" id="IPR001680">
    <property type="entry name" value="WD40_rpt"/>
</dbReference>
<dbReference type="Proteomes" id="UP000583944">
    <property type="component" value="Unassembled WGS sequence"/>
</dbReference>
<keyword evidence="9" id="KW-0472">Membrane</keyword>
<keyword evidence="9" id="KW-1133">Transmembrane helix</keyword>
<dbReference type="PROSITE" id="PS50082">
    <property type="entry name" value="WD_REPEATS_2"/>
    <property type="match status" value="2"/>
</dbReference>
<evidence type="ECO:0000256" key="7">
    <source>
        <dbReference type="PROSITE-ProRule" id="PRU00221"/>
    </source>
</evidence>
<dbReference type="GO" id="GO:0000463">
    <property type="term" value="P:maturation of LSU-rRNA from tricistronic rRNA transcript (SSU-rRNA, 5.8S rRNA, LSU-rRNA)"/>
    <property type="evidence" value="ECO:0007669"/>
    <property type="project" value="UniProtKB-UniRule"/>
</dbReference>
<evidence type="ECO:0000256" key="2">
    <source>
        <dbReference type="ARBA" id="ARBA00022552"/>
    </source>
</evidence>
<evidence type="ECO:0000313" key="12">
    <source>
        <dbReference type="Proteomes" id="UP000583944"/>
    </source>
</evidence>
<dbReference type="GO" id="GO:0030687">
    <property type="term" value="C:preribosome, large subunit precursor"/>
    <property type="evidence" value="ECO:0007669"/>
    <property type="project" value="UniProtKB-UniRule"/>
</dbReference>
<feature type="compositionally biased region" description="Basic and acidic residues" evidence="8">
    <location>
        <begin position="93"/>
        <end position="111"/>
    </location>
</feature>
<feature type="transmembrane region" description="Helical" evidence="9">
    <location>
        <begin position="7"/>
        <end position="27"/>
    </location>
</feature>
<feature type="region of interest" description="Disordered" evidence="8">
    <location>
        <begin position="390"/>
        <end position="413"/>
    </location>
</feature>
<dbReference type="Pfam" id="PF08145">
    <property type="entry name" value="BOP1NT"/>
    <property type="match status" value="1"/>
</dbReference>
<evidence type="ECO:0000256" key="6">
    <source>
        <dbReference type="HAMAP-Rule" id="MF_03027"/>
    </source>
</evidence>
<dbReference type="EMBL" id="JABDHM010000015">
    <property type="protein sequence ID" value="KAF5223995.1"/>
    <property type="molecule type" value="Genomic_DNA"/>
</dbReference>
<evidence type="ECO:0000256" key="9">
    <source>
        <dbReference type="SAM" id="Phobius"/>
    </source>
</evidence>
<dbReference type="InterPro" id="IPR028598">
    <property type="entry name" value="BOP1/Erb1"/>
</dbReference>
<feature type="repeat" description="WD" evidence="7">
    <location>
        <begin position="501"/>
        <end position="542"/>
    </location>
</feature>
<organism evidence="11 12">
    <name type="scientific">Trypanosoma cruzi</name>
    <dbReference type="NCBI Taxonomy" id="5693"/>
    <lineage>
        <taxon>Eukaryota</taxon>
        <taxon>Discoba</taxon>
        <taxon>Euglenozoa</taxon>
        <taxon>Kinetoplastea</taxon>
        <taxon>Metakinetoplastina</taxon>
        <taxon>Trypanosomatida</taxon>
        <taxon>Trypanosomatidae</taxon>
        <taxon>Trypanosoma</taxon>
        <taxon>Schizotrypanum</taxon>
    </lineage>
</organism>
<dbReference type="SMART" id="SM00320">
    <property type="entry name" value="WD40"/>
    <property type="match status" value="5"/>
</dbReference>
<comment type="similarity">
    <text evidence="6">Belongs to the WD repeat BOP1/ERB1 family.</text>
</comment>
<evidence type="ECO:0000256" key="8">
    <source>
        <dbReference type="SAM" id="MobiDB-lite"/>
    </source>
</evidence>
<dbReference type="AlphaFoldDB" id="A0A7J6YBM8"/>
<dbReference type="GO" id="GO:0043021">
    <property type="term" value="F:ribonucleoprotein complex binding"/>
    <property type="evidence" value="ECO:0007669"/>
    <property type="project" value="UniProtKB-UniRule"/>
</dbReference>
<comment type="subcellular location">
    <subcellularLocation>
        <location evidence="6">Nucleus</location>
        <location evidence="6">Nucleolus</location>
    </subcellularLocation>
    <subcellularLocation>
        <location evidence="6">Nucleus</location>
        <location evidence="6">Nucleoplasm</location>
    </subcellularLocation>
</comment>
<dbReference type="InterPro" id="IPR015943">
    <property type="entry name" value="WD40/YVTN_repeat-like_dom_sf"/>
</dbReference>
<feature type="region of interest" description="Disordered" evidence="8">
    <location>
        <begin position="85"/>
        <end position="154"/>
    </location>
</feature>